<gene>
    <name evidence="2" type="ORF">AK812_SmicGene19405</name>
</gene>
<dbReference type="AlphaFoldDB" id="A0A1Q9DSP6"/>
<comment type="caution">
    <text evidence="2">The sequence shown here is derived from an EMBL/GenBank/DDBJ whole genome shotgun (WGS) entry which is preliminary data.</text>
</comment>
<accession>A0A1Q9DSP6</accession>
<organism evidence="2 3">
    <name type="scientific">Symbiodinium microadriaticum</name>
    <name type="common">Dinoflagellate</name>
    <name type="synonym">Zooxanthella microadriatica</name>
    <dbReference type="NCBI Taxonomy" id="2951"/>
    <lineage>
        <taxon>Eukaryota</taxon>
        <taxon>Sar</taxon>
        <taxon>Alveolata</taxon>
        <taxon>Dinophyceae</taxon>
        <taxon>Suessiales</taxon>
        <taxon>Symbiodiniaceae</taxon>
        <taxon>Symbiodinium</taxon>
    </lineage>
</organism>
<dbReference type="EMBL" id="LSRX01000405">
    <property type="protein sequence ID" value="OLP98184.1"/>
    <property type="molecule type" value="Genomic_DNA"/>
</dbReference>
<keyword evidence="3" id="KW-1185">Reference proteome</keyword>
<feature type="region of interest" description="Disordered" evidence="1">
    <location>
        <begin position="1"/>
        <end position="28"/>
    </location>
</feature>
<reference evidence="2 3" key="1">
    <citation type="submission" date="2016-02" db="EMBL/GenBank/DDBJ databases">
        <title>Genome analysis of coral dinoflagellate symbionts highlights evolutionary adaptations to a symbiotic lifestyle.</title>
        <authorList>
            <person name="Aranda M."/>
            <person name="Li Y."/>
            <person name="Liew Y.J."/>
            <person name="Baumgarten S."/>
            <person name="Simakov O."/>
            <person name="Wilson M."/>
            <person name="Piel J."/>
            <person name="Ashoor H."/>
            <person name="Bougouffa S."/>
            <person name="Bajic V.B."/>
            <person name="Ryu T."/>
            <person name="Ravasi T."/>
            <person name="Bayer T."/>
            <person name="Micklem G."/>
            <person name="Kim H."/>
            <person name="Bhak J."/>
            <person name="Lajeunesse T.C."/>
            <person name="Voolstra C.R."/>
        </authorList>
    </citation>
    <scope>NUCLEOTIDE SEQUENCE [LARGE SCALE GENOMIC DNA]</scope>
    <source>
        <strain evidence="2 3">CCMP2467</strain>
    </source>
</reference>
<feature type="compositionally biased region" description="Polar residues" evidence="1">
    <location>
        <begin position="17"/>
        <end position="28"/>
    </location>
</feature>
<protein>
    <submittedName>
        <fullName evidence="2">Uncharacterized protein</fullName>
    </submittedName>
</protein>
<proteinExistence type="predicted"/>
<evidence type="ECO:0000313" key="2">
    <source>
        <dbReference type="EMBL" id="OLP98184.1"/>
    </source>
</evidence>
<name>A0A1Q9DSP6_SYMMI</name>
<evidence type="ECO:0000313" key="3">
    <source>
        <dbReference type="Proteomes" id="UP000186817"/>
    </source>
</evidence>
<dbReference type="Proteomes" id="UP000186817">
    <property type="component" value="Unassembled WGS sequence"/>
</dbReference>
<evidence type="ECO:0000256" key="1">
    <source>
        <dbReference type="SAM" id="MobiDB-lite"/>
    </source>
</evidence>
<sequence length="187" mass="20407">MHQLTLRPPPKNKEVSSPKSCRSRTSQASGTADLDLMFDVLQRMSHLPCGPETGMCAGQVMLAPSFRGQPALRRHLRRLEACCDAVAALMLALSWPLAATPSQPSSSHYNVRLTRLVVGFCMPSTVSLSNASDLLACFALHSKFGMIGMSLTTVGFQLKTANFAVAVSDIQWHDDMTFGTTTKVDWY</sequence>